<evidence type="ECO:0000313" key="4">
    <source>
        <dbReference type="Proteomes" id="UP001642464"/>
    </source>
</evidence>
<dbReference type="CDD" id="cd06974">
    <property type="entry name" value="TerD_like"/>
    <property type="match status" value="1"/>
</dbReference>
<dbReference type="EMBL" id="CAXAMM010038851">
    <property type="protein sequence ID" value="CAK9081511.1"/>
    <property type="molecule type" value="Genomic_DNA"/>
</dbReference>
<feature type="compositionally biased region" description="Basic and acidic residues" evidence="1">
    <location>
        <begin position="528"/>
        <end position="540"/>
    </location>
</feature>
<reference evidence="3 4" key="1">
    <citation type="submission" date="2024-02" db="EMBL/GenBank/DDBJ databases">
        <authorList>
            <person name="Chen Y."/>
            <person name="Shah S."/>
            <person name="Dougan E. K."/>
            <person name="Thang M."/>
            <person name="Chan C."/>
        </authorList>
    </citation>
    <scope>NUCLEOTIDE SEQUENCE [LARGE SCALE GENOMIC DNA]</scope>
</reference>
<dbReference type="Gene3D" id="2.60.60.30">
    <property type="entry name" value="sav2460 like domains"/>
    <property type="match status" value="2"/>
</dbReference>
<gene>
    <name evidence="3" type="ORF">SCF082_LOCUS38785</name>
</gene>
<dbReference type="PANTHER" id="PTHR32097">
    <property type="entry name" value="CAMP-BINDING PROTEIN 1-RELATED"/>
    <property type="match status" value="1"/>
</dbReference>
<dbReference type="InterPro" id="IPR003325">
    <property type="entry name" value="TerD"/>
</dbReference>
<sequence>MVGKPTGIQELVWVNLNKLPANVSVLIFVVAAYSGGFLEDVKDGRSHVFEEREVHEMAVYDMERSKAGVDVVAAMVRSGTTWKMQIIEEPAEQGQHFMDILPLLSTVIRRFLPSAPVRQKVAFAMEKGGVLDMPLGMGSITVGLGWDVDQGEVDLDVSAVLLNDRAEDVEAVFFGHLESIQNGIVHSGDNLTGDGDGDDEQIQVDLNRIQPHVQQVFFVVNIYSANRSFRQVARPYCRIVDNMMGNELCRYSLSDAGNDNGLIIAKMARETGGRWGFHALGMPCRGRTYKDSMKQIQQAANVKTHALMLRSSTLETDHLDLAPSAPPADRGTGVSARDTKTWVPFKVGLERAVSRAEEGSVVQERRCPNMIELGPAWFISLPRSTHTERLLLVAVTVRQAKLFDEEMEVLHVTQEGKFTGGALVKELSVKARHVEGSSNLNLQAPSSTGTQGEILGTTTVGYIDSMASELQTQSGRVMWDFITGMSFICIACHSILRQKTVDFWQATSRPTRRPVPWGGHQPAPELVRSSERRRCPEENHNGTPKPTWLGRGKPSSKGTGAGLRVHVSFRECKSICEVIQFSDSADVRNTRQFLAIAVDHCCSSLHTASHERPETWFLQSNYTLCLDQVERISFSDYVNEYLISNSALYYSCRMCVCPMLDEETG</sequence>
<evidence type="ECO:0000313" key="3">
    <source>
        <dbReference type="EMBL" id="CAK9081511.1"/>
    </source>
</evidence>
<dbReference type="PANTHER" id="PTHR32097:SF17">
    <property type="entry name" value="CAMP-BINDING PROTEIN 1-RELATED"/>
    <property type="match status" value="1"/>
</dbReference>
<evidence type="ECO:0000259" key="2">
    <source>
        <dbReference type="Pfam" id="PF02342"/>
    </source>
</evidence>
<feature type="domain" description="TerD" evidence="2">
    <location>
        <begin position="3"/>
        <end position="94"/>
    </location>
</feature>
<proteinExistence type="predicted"/>
<protein>
    <submittedName>
        <fullName evidence="3">Tellurium resistance protein TerZ</fullName>
    </submittedName>
</protein>
<name>A0ABP0Q0E4_9DINO</name>
<dbReference type="Proteomes" id="UP001642464">
    <property type="component" value="Unassembled WGS sequence"/>
</dbReference>
<accession>A0ABP0Q0E4</accession>
<keyword evidence="4" id="KW-1185">Reference proteome</keyword>
<dbReference type="Pfam" id="PF02342">
    <property type="entry name" value="TerD"/>
    <property type="match status" value="2"/>
</dbReference>
<feature type="region of interest" description="Disordered" evidence="1">
    <location>
        <begin position="511"/>
        <end position="559"/>
    </location>
</feature>
<dbReference type="InterPro" id="IPR051324">
    <property type="entry name" value="Stress/Tellurium_Resist"/>
</dbReference>
<feature type="domain" description="TerD" evidence="2">
    <location>
        <begin position="123"/>
        <end position="284"/>
    </location>
</feature>
<organism evidence="3 4">
    <name type="scientific">Durusdinium trenchii</name>
    <dbReference type="NCBI Taxonomy" id="1381693"/>
    <lineage>
        <taxon>Eukaryota</taxon>
        <taxon>Sar</taxon>
        <taxon>Alveolata</taxon>
        <taxon>Dinophyceae</taxon>
        <taxon>Suessiales</taxon>
        <taxon>Symbiodiniaceae</taxon>
        <taxon>Durusdinium</taxon>
    </lineage>
</organism>
<comment type="caution">
    <text evidence="3">The sequence shown here is derived from an EMBL/GenBank/DDBJ whole genome shotgun (WGS) entry which is preliminary data.</text>
</comment>
<evidence type="ECO:0000256" key="1">
    <source>
        <dbReference type="SAM" id="MobiDB-lite"/>
    </source>
</evidence>